<protein>
    <recommendedName>
        <fullName evidence="6">Beta-xylosidase C-terminal Concanavalin A-like domain-containing protein</fullName>
    </recommendedName>
</protein>
<evidence type="ECO:0000256" key="4">
    <source>
        <dbReference type="PIRSR" id="PIRSR606710-2"/>
    </source>
</evidence>
<dbReference type="PANTHER" id="PTHR42812:SF17">
    <property type="entry name" value="BETA-XYLOSIDASE C-TERMINAL CONCANAVALIN A-LIKE DOMAIN-CONTAINING PROTEIN-RELATED"/>
    <property type="match status" value="1"/>
</dbReference>
<dbReference type="SUPFAM" id="SSF75005">
    <property type="entry name" value="Arabinanase/levansucrase/invertase"/>
    <property type="match status" value="1"/>
</dbReference>
<accession>A0AAN6RAW5</accession>
<dbReference type="InterPro" id="IPR006710">
    <property type="entry name" value="Glyco_hydro_43"/>
</dbReference>
<gene>
    <name evidence="7" type="ORF">GRF29_216g440421</name>
</gene>
<evidence type="ECO:0000313" key="8">
    <source>
        <dbReference type="Proteomes" id="UP001280581"/>
    </source>
</evidence>
<evidence type="ECO:0000256" key="5">
    <source>
        <dbReference type="RuleBase" id="RU361187"/>
    </source>
</evidence>
<evidence type="ECO:0000256" key="2">
    <source>
        <dbReference type="ARBA" id="ARBA00022801"/>
    </source>
</evidence>
<evidence type="ECO:0000313" key="7">
    <source>
        <dbReference type="EMBL" id="KAK3197516.1"/>
    </source>
</evidence>
<dbReference type="Proteomes" id="UP001280581">
    <property type="component" value="Unassembled WGS sequence"/>
</dbReference>
<sequence>AAPTIETSTTKWSEYTNPILPGWNSDPSCVFVKEFDNTLFCTTSSFLAYPGIPVYASKDFTSWKLASNAIARPDQLPELGESGGGPGPQSEGIWASTIRYRDGTFYLITSYINQRKWDPKLILFTTKDPFKDGWHGPIRLQNPGHDIDPDLFWDQDGTPYVSVAAGISITPMDLTTGAPLGATFKVWNGTGDRNPEGPHLYRKDNWYYLLIGEGGTETNHSVTMARSRTLRGPYEGYDKNPVLTAKGTENYFQTVGHADLFQDAAGNWWGVALATRSGPEWVNYPMGRETVLVPVRWEEGEFPVFETHIDLSVVHRKINSGDKKLVPHLKLSVESSGKPDESVPETSVVPIPQSWYGHPVRLLVEAIDEYKYAFSAASAANPAHVKQLGYRNATIVSGGSGPFTGTIIGVFATKNGNEEEKAPAYVSRWRYTPVAQAVEEGKYVHVGH</sequence>
<feature type="site" description="Important for catalytic activity, responsible for pKa modulation of the active site Glu and correct orientation of both the proton donor and substrate" evidence="4">
    <location>
        <position position="148"/>
    </location>
</feature>
<name>A0AAN6RAW5_9PLEO</name>
<keyword evidence="3 5" id="KW-0326">Glycosidase</keyword>
<comment type="similarity">
    <text evidence="1 5">Belongs to the glycosyl hydrolase 43 family.</text>
</comment>
<dbReference type="InterPro" id="IPR023296">
    <property type="entry name" value="Glyco_hydro_beta-prop_sf"/>
</dbReference>
<dbReference type="Gene3D" id="2.115.10.20">
    <property type="entry name" value="Glycosyl hydrolase domain, family 43"/>
    <property type="match status" value="1"/>
</dbReference>
<dbReference type="InterPro" id="IPR013320">
    <property type="entry name" value="ConA-like_dom_sf"/>
</dbReference>
<evidence type="ECO:0000259" key="6">
    <source>
        <dbReference type="Pfam" id="PF17851"/>
    </source>
</evidence>
<dbReference type="CDD" id="cd18833">
    <property type="entry name" value="GH43_PcXyl-like"/>
    <property type="match status" value="1"/>
</dbReference>
<dbReference type="Pfam" id="PF17851">
    <property type="entry name" value="GH43_C2"/>
    <property type="match status" value="1"/>
</dbReference>
<keyword evidence="8" id="KW-1185">Reference proteome</keyword>
<dbReference type="GO" id="GO:0005975">
    <property type="term" value="P:carbohydrate metabolic process"/>
    <property type="evidence" value="ECO:0007669"/>
    <property type="project" value="InterPro"/>
</dbReference>
<dbReference type="SUPFAM" id="SSF49899">
    <property type="entry name" value="Concanavalin A-like lectins/glucanases"/>
    <property type="match status" value="1"/>
</dbReference>
<comment type="caution">
    <text evidence="7">The sequence shown here is derived from an EMBL/GenBank/DDBJ whole genome shotgun (WGS) entry which is preliminary data.</text>
</comment>
<dbReference type="EMBL" id="WVTA01000018">
    <property type="protein sequence ID" value="KAK3197516.1"/>
    <property type="molecule type" value="Genomic_DNA"/>
</dbReference>
<keyword evidence="2 5" id="KW-0378">Hydrolase</keyword>
<feature type="domain" description="Beta-xylosidase C-terminal Concanavalin A-like" evidence="6">
    <location>
        <begin position="330"/>
        <end position="431"/>
    </location>
</feature>
<dbReference type="AlphaFoldDB" id="A0AAN6RAW5"/>
<feature type="non-terminal residue" evidence="7">
    <location>
        <position position="1"/>
    </location>
</feature>
<organism evidence="7 8">
    <name type="scientific">Pseudopithomyces chartarum</name>
    <dbReference type="NCBI Taxonomy" id="1892770"/>
    <lineage>
        <taxon>Eukaryota</taxon>
        <taxon>Fungi</taxon>
        <taxon>Dikarya</taxon>
        <taxon>Ascomycota</taxon>
        <taxon>Pezizomycotina</taxon>
        <taxon>Dothideomycetes</taxon>
        <taxon>Pleosporomycetidae</taxon>
        <taxon>Pleosporales</taxon>
        <taxon>Massarineae</taxon>
        <taxon>Didymosphaeriaceae</taxon>
        <taxon>Pseudopithomyces</taxon>
    </lineage>
</organism>
<proteinExistence type="inferred from homology"/>
<dbReference type="Pfam" id="PF04616">
    <property type="entry name" value="Glyco_hydro_43"/>
    <property type="match status" value="1"/>
</dbReference>
<dbReference type="InterPro" id="IPR051795">
    <property type="entry name" value="Glycosyl_Hydrlase_43"/>
</dbReference>
<evidence type="ECO:0000256" key="3">
    <source>
        <dbReference type="ARBA" id="ARBA00023295"/>
    </source>
</evidence>
<evidence type="ECO:0000256" key="1">
    <source>
        <dbReference type="ARBA" id="ARBA00009865"/>
    </source>
</evidence>
<dbReference type="InterPro" id="IPR041542">
    <property type="entry name" value="GH43_C2"/>
</dbReference>
<reference evidence="7 8" key="1">
    <citation type="submission" date="2021-02" db="EMBL/GenBank/DDBJ databases">
        <title>Genome assembly of Pseudopithomyces chartarum.</title>
        <authorList>
            <person name="Jauregui R."/>
            <person name="Singh J."/>
            <person name="Voisey C."/>
        </authorList>
    </citation>
    <scope>NUCLEOTIDE SEQUENCE [LARGE SCALE GENOMIC DNA]</scope>
    <source>
        <strain evidence="7 8">AGR01</strain>
    </source>
</reference>
<dbReference type="GO" id="GO:0004553">
    <property type="term" value="F:hydrolase activity, hydrolyzing O-glycosyl compounds"/>
    <property type="evidence" value="ECO:0007669"/>
    <property type="project" value="InterPro"/>
</dbReference>
<dbReference type="PANTHER" id="PTHR42812">
    <property type="entry name" value="BETA-XYLOSIDASE"/>
    <property type="match status" value="1"/>
</dbReference>